<dbReference type="SFLD" id="SFLDG01140">
    <property type="entry name" value="C2.B:_Phosphomannomutase_and_P"/>
    <property type="match status" value="1"/>
</dbReference>
<keyword evidence="2" id="KW-1185">Reference proteome</keyword>
<dbReference type="Pfam" id="PF08282">
    <property type="entry name" value="Hydrolase_3"/>
    <property type="match status" value="1"/>
</dbReference>
<dbReference type="NCBIfam" id="TIGR01484">
    <property type="entry name" value="HAD-SF-IIB"/>
    <property type="match status" value="1"/>
</dbReference>
<dbReference type="PANTHER" id="PTHR10000">
    <property type="entry name" value="PHOSPHOSERINE PHOSPHATASE"/>
    <property type="match status" value="1"/>
</dbReference>
<evidence type="ECO:0000313" key="2">
    <source>
        <dbReference type="Proteomes" id="UP000653045"/>
    </source>
</evidence>
<gene>
    <name evidence="1" type="ORF">JHK62_00210</name>
</gene>
<comment type="caution">
    <text evidence="1">The sequence shown here is derived from an EMBL/GenBank/DDBJ whole genome shotgun (WGS) entry which is preliminary data.</text>
</comment>
<dbReference type="NCBIfam" id="TIGR00099">
    <property type="entry name" value="Cof-subfamily"/>
    <property type="match status" value="1"/>
</dbReference>
<dbReference type="RefSeq" id="WP_199574680.1">
    <property type="nucleotide sequence ID" value="NZ_JAENBO010000001.1"/>
</dbReference>
<dbReference type="SFLD" id="SFLDS00003">
    <property type="entry name" value="Haloacid_Dehalogenase"/>
    <property type="match status" value="1"/>
</dbReference>
<name>A0ABS0ZGE2_9STRE</name>
<dbReference type="Gene3D" id="3.30.1240.10">
    <property type="match status" value="1"/>
</dbReference>
<dbReference type="PANTHER" id="PTHR10000:SF23">
    <property type="entry name" value="5-AMINO-6-(5-PHOSPHO-D-RIBITYLAMINO)URACIL PHOSPHATASE YITU"/>
    <property type="match status" value="1"/>
</dbReference>
<organism evidence="1 2">
    <name type="scientific">Streptococcus pacificus</name>
    <dbReference type="NCBI Taxonomy" id="2740577"/>
    <lineage>
        <taxon>Bacteria</taxon>
        <taxon>Bacillati</taxon>
        <taxon>Bacillota</taxon>
        <taxon>Bacilli</taxon>
        <taxon>Lactobacillales</taxon>
        <taxon>Streptococcaceae</taxon>
        <taxon>Streptococcus</taxon>
    </lineage>
</organism>
<dbReference type="EMBL" id="JAENBO010000001">
    <property type="protein sequence ID" value="MBJ8325104.1"/>
    <property type="molecule type" value="Genomic_DNA"/>
</dbReference>
<dbReference type="InterPro" id="IPR023214">
    <property type="entry name" value="HAD_sf"/>
</dbReference>
<dbReference type="CDD" id="cd07516">
    <property type="entry name" value="HAD_Pase"/>
    <property type="match status" value="1"/>
</dbReference>
<protein>
    <submittedName>
        <fullName evidence="1">HAD family phosphatase</fullName>
    </submittedName>
</protein>
<proteinExistence type="predicted"/>
<accession>A0ABS0ZGE2</accession>
<dbReference type="InterPro" id="IPR036412">
    <property type="entry name" value="HAD-like_sf"/>
</dbReference>
<dbReference type="Gene3D" id="3.40.50.1000">
    <property type="entry name" value="HAD superfamily/HAD-like"/>
    <property type="match status" value="1"/>
</dbReference>
<dbReference type="SUPFAM" id="SSF56784">
    <property type="entry name" value="HAD-like"/>
    <property type="match status" value="1"/>
</dbReference>
<reference evidence="1 2" key="1">
    <citation type="journal article" date="2021" name="Int. J. Syst. Evol. Microbiol.">
        <title>Streptococcus vicugnae sp. nov., isolated from faeces of alpacas (Vicugna pacos) and cattle (Bos taurus), Streptococcus zalophi sp. nov., and Streptococcus pacificus sp. nov., isolated from respiratory tract of California sea lions (Zalophus californianus).</title>
        <authorList>
            <person name="Volokhov D.V."/>
            <person name="Zagorodnyaya T.A."/>
            <person name="Shen Z."/>
            <person name="Blom J."/>
            <person name="Furtak V.A."/>
            <person name="Eisenberg T."/>
            <person name="Fan P."/>
            <person name="Jeong K.C."/>
            <person name="Gao Y."/>
            <person name="Zhang S."/>
            <person name="Amselle M."/>
        </authorList>
    </citation>
    <scope>NUCLEOTIDE SEQUENCE [LARGE SCALE GENOMIC DNA]</scope>
    <source>
        <strain evidence="1 2">CSL7591</strain>
    </source>
</reference>
<dbReference type="Proteomes" id="UP000653045">
    <property type="component" value="Unassembled WGS sequence"/>
</dbReference>
<dbReference type="InterPro" id="IPR006379">
    <property type="entry name" value="HAD-SF_hydro_IIB"/>
</dbReference>
<dbReference type="InterPro" id="IPR000150">
    <property type="entry name" value="Cof"/>
</dbReference>
<evidence type="ECO:0000313" key="1">
    <source>
        <dbReference type="EMBL" id="MBJ8325104.1"/>
    </source>
</evidence>
<sequence length="270" mass="31190">MIKKVIAIDLDGTLLRSDNTISEYTIQVIQKIKALGHYVVITTGRPSFMSIDYYRLLELDTPMINFNGSMTYIPNQKWEYEHIIRLDKKYLLDVLNCQDDFEADFIASQYRKNFYISLNNDKNVNPELFGVKEFSEQMLLKPDKITKDPNALLMQTRVKDRFQLAKDIKQYFNDELEVDSWGGSYQILEFAPKGINKAYALKYLLSVLNISKEHLIAFGDEHNDIEMLKFAPTSYAMKNASHLLLPYAGEQLSVTNDEDGVAKQLAKLFL</sequence>